<proteinExistence type="predicted"/>
<keyword evidence="2" id="KW-1185">Reference proteome</keyword>
<gene>
    <name evidence="1" type="ORF">ENE74_02355</name>
</gene>
<protein>
    <recommendedName>
        <fullName evidence="3">STAS/SEC14 domain-containing protein</fullName>
    </recommendedName>
</protein>
<sequence>MVQVIINKAAHRVEIAFKDGYSKAALAGFDTQLRAAASLAKGHGSWFDILADFSDFGVMPQDTTDDGHARIAWCMANGLRRSANVTGSTIMKMQIERLAPDPRFQYFRTREQAAAWLDSPYSD</sequence>
<accession>A0A437JC46</accession>
<organism evidence="1 2">
    <name type="scientific">Sphingobium algorifonticola</name>
    <dbReference type="NCBI Taxonomy" id="2008318"/>
    <lineage>
        <taxon>Bacteria</taxon>
        <taxon>Pseudomonadati</taxon>
        <taxon>Pseudomonadota</taxon>
        <taxon>Alphaproteobacteria</taxon>
        <taxon>Sphingomonadales</taxon>
        <taxon>Sphingomonadaceae</taxon>
        <taxon>Sphingobium</taxon>
    </lineage>
</organism>
<name>A0A437JC46_9SPHN</name>
<dbReference type="OrthoDB" id="7572055at2"/>
<evidence type="ECO:0008006" key="3">
    <source>
        <dbReference type="Google" id="ProtNLM"/>
    </source>
</evidence>
<dbReference type="Proteomes" id="UP000282977">
    <property type="component" value="Unassembled WGS sequence"/>
</dbReference>
<evidence type="ECO:0000313" key="2">
    <source>
        <dbReference type="Proteomes" id="UP000282977"/>
    </source>
</evidence>
<dbReference type="EMBL" id="RZUL01000001">
    <property type="protein sequence ID" value="RVT43488.1"/>
    <property type="molecule type" value="Genomic_DNA"/>
</dbReference>
<reference evidence="1 2" key="1">
    <citation type="submission" date="2019-01" db="EMBL/GenBank/DDBJ databases">
        <authorList>
            <person name="Chen W.-M."/>
        </authorList>
    </citation>
    <scope>NUCLEOTIDE SEQUENCE [LARGE SCALE GENOMIC DNA]</scope>
    <source>
        <strain evidence="1 2">TLA-22</strain>
    </source>
</reference>
<dbReference type="AlphaFoldDB" id="A0A437JC46"/>
<dbReference type="RefSeq" id="WP_127689026.1">
    <property type="nucleotide sequence ID" value="NZ_RZUL01000001.1"/>
</dbReference>
<comment type="caution">
    <text evidence="1">The sequence shown here is derived from an EMBL/GenBank/DDBJ whole genome shotgun (WGS) entry which is preliminary data.</text>
</comment>
<evidence type="ECO:0000313" key="1">
    <source>
        <dbReference type="EMBL" id="RVT43488.1"/>
    </source>
</evidence>